<evidence type="ECO:0000256" key="1">
    <source>
        <dbReference type="SAM" id="MobiDB-lite"/>
    </source>
</evidence>
<accession>A0A6L5Z6N8</accession>
<dbReference type="EMBL" id="WIND01000035">
    <property type="protein sequence ID" value="MSU92029.1"/>
    <property type="molecule type" value="Genomic_DNA"/>
</dbReference>
<sequence length="1303" mass="144055">MTAHTSDKPTRAARMIGAKGLGFRAILNWTEAPIIISGALELGFSRTHARAMVAELAHQNAEIAASFSGDTPNLPPLLVFPATGAELDSLGECGTQAVVRHARRLREDGYDTVIAAPLGSTKALKRVIEQATQFQPSFLLFVRALDEICIRLPDYDEKRWTKGVKDDGDISLLLECGSEASTQDWIVRQRVGTIGEGENVREFELAIAIRSGETNAPGKLHSFFPTSLPLPFSGLFHATLELDSSRKTINEDSQHNIEVLRALGRLHAEMLTELRKMGRISESLDWLIAHQEFPDALKPVAEAAWLRAKDLPIVRCMDRVWRKPDKARIGPINYAEYLPARLFGQLASVSSTDAEALLRHELGVPMVSTKDLLNTLRDADLSFSERAKAIVGIAKAFPEDQHDRRLLVDIKGKEMSSTATAFPPPSDLAKRHGLPEWANARFIHPELWTELLAEASGNVVRDKIHSLKGFRVVEYSAEAVIAALRSRVTELLKKKRSNPDHLQASLLATVYSLHDRGRNTPQGVFRVRCKDGQWRDITTVHLSEDYGIVGRTTAALYPGQPELLIGTPLENGFGEEPVDLVEFLIWLGINPWPRKIGGPLPVKWRQSVIDAVPENFQVTDGNTSREIKRSDLSWGYTVNATHDTVDGLERILSDAPAEAILAWLAHDPRLDPLAPIPAFSVRLEARENGLSKFRTYPGILPNSVHLDIQTRAWLDCQDGLRHAPRDAMIEPGVLSALFQAPRAPSSTSEIEFGLDKAHWRRGLERAGVVRNLDDLPEAQVYRLLASLPARQIKPEVGSRLFLQILERETFDPELGGVDGITFRAEGKLPVQFAGRRVWAEREGVLYAQRDDFPSVAKSHLRLLDLPSRRNAKQVMARFGVSTLQKDALNLRLCSVDEVVEGDSITLRSRFDLSKPYIAALRKALSPDGTHLRRLEAVQLKVASHAEMELSINGATIVEKLDPWRHSFDGDTLVITVDGTRSFEEVMDLGCHAVADGLAELFELQSGADFMPFLSSSTDALRRAHLQRALPSFSEEELASLIGGVDHAFVSPFAPDVDAETLAAGPAAAANKSRGRLASSAADSGNDELGPDPDEVPSGAKPSEVELTVQQRQPQNNTLLERAPFPRRTLRVSGPTGHVSSPNATDPHRAADAEHWTAAFERANGRWPQLVAHLQGTRAFGCDYLTFDSEGDRSAFLKNPTRIELVSRFIETKSGSVRFSDNEWLAANNLGERYFIYRISFSEGGRDQAQLTVVRNPSARGEAIRTERELLVDKVNGREEFDLVVAEPLVEEQPEAHVAATKHN</sequence>
<protein>
    <recommendedName>
        <fullName evidence="4">Protein NO VEIN C-terminal domain-containing protein</fullName>
    </recommendedName>
</protein>
<reference evidence="2 3" key="1">
    <citation type="submission" date="2019-10" db="EMBL/GenBank/DDBJ databases">
        <title>Cognatihalovulum marinum gen. nov. sp. nov., a new member of the family Rhodobacteraceae isolated from deep seawater of the Northwest Indian Ocean.</title>
        <authorList>
            <person name="Ruan C."/>
            <person name="Wang J."/>
            <person name="Zheng X."/>
            <person name="Song L."/>
            <person name="Zhu Y."/>
            <person name="Huang Y."/>
            <person name="Lu Z."/>
            <person name="Du W."/>
            <person name="Huang L."/>
            <person name="Dai X."/>
        </authorList>
    </citation>
    <scope>NUCLEOTIDE SEQUENCE [LARGE SCALE GENOMIC DNA]</scope>
    <source>
        <strain evidence="2 3">2CG4</strain>
    </source>
</reference>
<evidence type="ECO:0000313" key="2">
    <source>
        <dbReference type="EMBL" id="MSU92029.1"/>
    </source>
</evidence>
<feature type="region of interest" description="Disordered" evidence="1">
    <location>
        <begin position="1128"/>
        <end position="1147"/>
    </location>
</feature>
<keyword evidence="3" id="KW-1185">Reference proteome</keyword>
<dbReference type="Proteomes" id="UP000474957">
    <property type="component" value="Unassembled WGS sequence"/>
</dbReference>
<comment type="caution">
    <text evidence="2">The sequence shown here is derived from an EMBL/GenBank/DDBJ whole genome shotgun (WGS) entry which is preliminary data.</text>
</comment>
<gene>
    <name evidence="2" type="ORF">GE300_20965</name>
</gene>
<feature type="region of interest" description="Disordered" evidence="1">
    <location>
        <begin position="1067"/>
        <end position="1101"/>
    </location>
</feature>
<feature type="compositionally biased region" description="Acidic residues" evidence="1">
    <location>
        <begin position="1084"/>
        <end position="1094"/>
    </location>
</feature>
<name>A0A6L5Z6N8_9RHOB</name>
<organism evidence="2 3">
    <name type="scientific">Halovulum marinum</name>
    <dbReference type="NCBI Taxonomy" id="2662447"/>
    <lineage>
        <taxon>Bacteria</taxon>
        <taxon>Pseudomonadati</taxon>
        <taxon>Pseudomonadota</taxon>
        <taxon>Alphaproteobacteria</taxon>
        <taxon>Rhodobacterales</taxon>
        <taxon>Paracoccaceae</taxon>
        <taxon>Halovulum</taxon>
    </lineage>
</organism>
<evidence type="ECO:0008006" key="4">
    <source>
        <dbReference type="Google" id="ProtNLM"/>
    </source>
</evidence>
<evidence type="ECO:0000313" key="3">
    <source>
        <dbReference type="Proteomes" id="UP000474957"/>
    </source>
</evidence>
<proteinExistence type="predicted"/>